<proteinExistence type="predicted"/>
<organism evidence="1 2">
    <name type="scientific">Rubroshorea leprosula</name>
    <dbReference type="NCBI Taxonomy" id="152421"/>
    <lineage>
        <taxon>Eukaryota</taxon>
        <taxon>Viridiplantae</taxon>
        <taxon>Streptophyta</taxon>
        <taxon>Embryophyta</taxon>
        <taxon>Tracheophyta</taxon>
        <taxon>Spermatophyta</taxon>
        <taxon>Magnoliopsida</taxon>
        <taxon>eudicotyledons</taxon>
        <taxon>Gunneridae</taxon>
        <taxon>Pentapetalae</taxon>
        <taxon>rosids</taxon>
        <taxon>malvids</taxon>
        <taxon>Malvales</taxon>
        <taxon>Dipterocarpaceae</taxon>
        <taxon>Rubroshorea</taxon>
    </lineage>
</organism>
<dbReference type="AlphaFoldDB" id="A0AAV5MSB0"/>
<dbReference type="Proteomes" id="UP001054252">
    <property type="component" value="Unassembled WGS sequence"/>
</dbReference>
<evidence type="ECO:0000313" key="2">
    <source>
        <dbReference type="Proteomes" id="UP001054252"/>
    </source>
</evidence>
<dbReference type="EMBL" id="BPVZ01000583">
    <property type="protein sequence ID" value="GKV52004.1"/>
    <property type="molecule type" value="Genomic_DNA"/>
</dbReference>
<sequence>MAILGDFDAIAFVYSSWFLESWKSLAIFNKGQS</sequence>
<name>A0AAV5MSB0_9ROSI</name>
<evidence type="ECO:0000313" key="1">
    <source>
        <dbReference type="EMBL" id="GKV52004.1"/>
    </source>
</evidence>
<keyword evidence="2" id="KW-1185">Reference proteome</keyword>
<reference evidence="1 2" key="1">
    <citation type="journal article" date="2021" name="Commun. Biol.">
        <title>The genome of Shorea leprosula (Dipterocarpaceae) highlights the ecological relevance of drought in aseasonal tropical rainforests.</title>
        <authorList>
            <person name="Ng K.K.S."/>
            <person name="Kobayashi M.J."/>
            <person name="Fawcett J.A."/>
            <person name="Hatakeyama M."/>
            <person name="Paape T."/>
            <person name="Ng C.H."/>
            <person name="Ang C.C."/>
            <person name="Tnah L.H."/>
            <person name="Lee C.T."/>
            <person name="Nishiyama T."/>
            <person name="Sese J."/>
            <person name="O'Brien M.J."/>
            <person name="Copetti D."/>
            <person name="Mohd Noor M.I."/>
            <person name="Ong R.C."/>
            <person name="Putra M."/>
            <person name="Sireger I.Z."/>
            <person name="Indrioko S."/>
            <person name="Kosugi Y."/>
            <person name="Izuno A."/>
            <person name="Isagi Y."/>
            <person name="Lee S.L."/>
            <person name="Shimizu K.K."/>
        </authorList>
    </citation>
    <scope>NUCLEOTIDE SEQUENCE [LARGE SCALE GENOMIC DNA]</scope>
    <source>
        <strain evidence="1">214</strain>
    </source>
</reference>
<gene>
    <name evidence="1" type="ORF">SLEP1_g58614</name>
</gene>
<comment type="caution">
    <text evidence="1">The sequence shown here is derived from an EMBL/GenBank/DDBJ whole genome shotgun (WGS) entry which is preliminary data.</text>
</comment>
<protein>
    <submittedName>
        <fullName evidence="1">Uncharacterized protein</fullName>
    </submittedName>
</protein>
<accession>A0AAV5MSB0</accession>